<accession>A0A1M6V5M8</accession>
<dbReference type="RefSeq" id="WP_073112985.1">
    <property type="nucleotide sequence ID" value="NZ_FQZY01000084.1"/>
</dbReference>
<organism evidence="9 10">
    <name type="scientific">Hespellia stercorisuis DSM 15480</name>
    <dbReference type="NCBI Taxonomy" id="1121950"/>
    <lineage>
        <taxon>Bacteria</taxon>
        <taxon>Bacillati</taxon>
        <taxon>Bacillota</taxon>
        <taxon>Clostridia</taxon>
        <taxon>Lachnospirales</taxon>
        <taxon>Lachnospiraceae</taxon>
        <taxon>Hespellia</taxon>
    </lineage>
</organism>
<evidence type="ECO:0000256" key="3">
    <source>
        <dbReference type="ARBA" id="ARBA00022475"/>
    </source>
</evidence>
<dbReference type="CDD" id="cd17370">
    <property type="entry name" value="MFS_MJ1317_like"/>
    <property type="match status" value="1"/>
</dbReference>
<evidence type="ECO:0000256" key="5">
    <source>
        <dbReference type="ARBA" id="ARBA00022989"/>
    </source>
</evidence>
<feature type="transmembrane region" description="Helical" evidence="7">
    <location>
        <begin position="324"/>
        <end position="346"/>
    </location>
</feature>
<keyword evidence="3" id="KW-1003">Cell membrane</keyword>
<sequence length="421" mass="45608">MRNTKKKKISQAMLFILLFGIVSLFSDMTHEGASSIRGAYLSLLGASAGTIGFVSGLGELIGYSMRYIFGKLTDKTKCYWPMTIIGYILDILAVPALALVGEHGWIWACALLVVQRMGKAIKKPAKDTIMSFAASQEGVGKSFGIQEVLDQIGAFLGPVMLYLVMLGRTDAGTFRVYATCFAVLAIPGAITIALLLVTKYKFPNPEHFEPEPKEYIPFKMKKEFLLYIAGISLFAFGFIDYSIVIMHVSNTYTNLAPGLAETTSLVNSGTLPLLYAGAMLVDAVAALFFGLMYDKKGVRALVWSTLISAPFAIFVFAFHSVPMLLIGIALWGVGMGAQESILKAAVTSMVPKSSRATGYGIFECSFGVFWFLGSWLLGVLYDLSIPAMIAVSVAAQLLAIPLYLGVGKYSGAEKKRGKQKK</sequence>
<evidence type="ECO:0000313" key="9">
    <source>
        <dbReference type="EMBL" id="SHK76695.1"/>
    </source>
</evidence>
<evidence type="ECO:0000313" key="10">
    <source>
        <dbReference type="Proteomes" id="UP000184301"/>
    </source>
</evidence>
<proteinExistence type="predicted"/>
<evidence type="ECO:0000256" key="4">
    <source>
        <dbReference type="ARBA" id="ARBA00022692"/>
    </source>
</evidence>
<reference evidence="9 10" key="1">
    <citation type="submission" date="2016-11" db="EMBL/GenBank/DDBJ databases">
        <authorList>
            <person name="Jaros S."/>
            <person name="Januszkiewicz K."/>
            <person name="Wedrychowicz H."/>
        </authorList>
    </citation>
    <scope>NUCLEOTIDE SEQUENCE [LARGE SCALE GENOMIC DNA]</scope>
    <source>
        <strain evidence="9 10">DSM 15480</strain>
    </source>
</reference>
<evidence type="ECO:0000259" key="8">
    <source>
        <dbReference type="PROSITE" id="PS50850"/>
    </source>
</evidence>
<feature type="transmembrane region" description="Helical" evidence="7">
    <location>
        <begin position="273"/>
        <end position="293"/>
    </location>
</feature>
<dbReference type="STRING" id="1121950.SAMN02745243_03687"/>
<dbReference type="InterPro" id="IPR052425">
    <property type="entry name" value="Uncharacterized_MFS-type"/>
</dbReference>
<feature type="transmembrane region" description="Helical" evidence="7">
    <location>
        <begin position="358"/>
        <end position="377"/>
    </location>
</feature>
<evidence type="ECO:0000256" key="6">
    <source>
        <dbReference type="ARBA" id="ARBA00023136"/>
    </source>
</evidence>
<keyword evidence="4 7" id="KW-0812">Transmembrane</keyword>
<dbReference type="PANTHER" id="PTHR42688:SF1">
    <property type="entry name" value="BLR5212 PROTEIN"/>
    <property type="match status" value="1"/>
</dbReference>
<feature type="transmembrane region" description="Helical" evidence="7">
    <location>
        <begin position="174"/>
        <end position="197"/>
    </location>
</feature>
<keyword evidence="2" id="KW-0813">Transport</keyword>
<dbReference type="OrthoDB" id="9803985at2"/>
<evidence type="ECO:0000256" key="2">
    <source>
        <dbReference type="ARBA" id="ARBA00022448"/>
    </source>
</evidence>
<keyword evidence="10" id="KW-1185">Reference proteome</keyword>
<feature type="transmembrane region" description="Helical" evidence="7">
    <location>
        <begin position="300"/>
        <end position="318"/>
    </location>
</feature>
<dbReference type="EMBL" id="FQZY01000084">
    <property type="protein sequence ID" value="SHK76695.1"/>
    <property type="molecule type" value="Genomic_DNA"/>
</dbReference>
<dbReference type="PANTHER" id="PTHR42688">
    <property type="entry name" value="CONSERVED PROTEIN"/>
    <property type="match status" value="1"/>
</dbReference>
<comment type="subcellular location">
    <subcellularLocation>
        <location evidence="1">Cell membrane</location>
        <topology evidence="1">Multi-pass membrane protein</topology>
    </subcellularLocation>
</comment>
<dbReference type="GO" id="GO:0022857">
    <property type="term" value="F:transmembrane transporter activity"/>
    <property type="evidence" value="ECO:0007669"/>
    <property type="project" value="InterPro"/>
</dbReference>
<dbReference type="Proteomes" id="UP000184301">
    <property type="component" value="Unassembled WGS sequence"/>
</dbReference>
<keyword evidence="6 7" id="KW-0472">Membrane</keyword>
<feature type="transmembrane region" description="Helical" evidence="7">
    <location>
        <begin position="383"/>
        <end position="406"/>
    </location>
</feature>
<dbReference type="Pfam" id="PF07690">
    <property type="entry name" value="MFS_1"/>
    <property type="match status" value="2"/>
</dbReference>
<gene>
    <name evidence="9" type="ORF">SAMN02745243_03687</name>
</gene>
<keyword evidence="5 7" id="KW-1133">Transmembrane helix</keyword>
<evidence type="ECO:0000256" key="1">
    <source>
        <dbReference type="ARBA" id="ARBA00004651"/>
    </source>
</evidence>
<dbReference type="SUPFAM" id="SSF103473">
    <property type="entry name" value="MFS general substrate transporter"/>
    <property type="match status" value="1"/>
</dbReference>
<dbReference type="InterPro" id="IPR036259">
    <property type="entry name" value="MFS_trans_sf"/>
</dbReference>
<dbReference type="InterPro" id="IPR011701">
    <property type="entry name" value="MFS"/>
</dbReference>
<feature type="transmembrane region" description="Helical" evidence="7">
    <location>
        <begin position="224"/>
        <end position="248"/>
    </location>
</feature>
<feature type="transmembrane region" description="Helical" evidence="7">
    <location>
        <begin position="78"/>
        <end position="98"/>
    </location>
</feature>
<dbReference type="AlphaFoldDB" id="A0A1M6V5M8"/>
<evidence type="ECO:0000256" key="7">
    <source>
        <dbReference type="SAM" id="Phobius"/>
    </source>
</evidence>
<dbReference type="PROSITE" id="PS50850">
    <property type="entry name" value="MFS"/>
    <property type="match status" value="1"/>
</dbReference>
<feature type="transmembrane region" description="Helical" evidence="7">
    <location>
        <begin position="39"/>
        <end position="57"/>
    </location>
</feature>
<protein>
    <submittedName>
        <fullName evidence="9">Major Facilitator Superfamily protein</fullName>
    </submittedName>
</protein>
<name>A0A1M6V5M8_9FIRM</name>
<dbReference type="GO" id="GO:0005886">
    <property type="term" value="C:plasma membrane"/>
    <property type="evidence" value="ECO:0007669"/>
    <property type="project" value="UniProtKB-SubCell"/>
</dbReference>
<dbReference type="Gene3D" id="1.20.1250.20">
    <property type="entry name" value="MFS general substrate transporter like domains"/>
    <property type="match status" value="2"/>
</dbReference>
<dbReference type="InterPro" id="IPR020846">
    <property type="entry name" value="MFS_dom"/>
</dbReference>
<feature type="domain" description="Major facilitator superfamily (MFS) profile" evidence="8">
    <location>
        <begin position="225"/>
        <end position="421"/>
    </location>
</feature>